<dbReference type="SUPFAM" id="SSF46785">
    <property type="entry name" value="Winged helix' DNA-binding domain"/>
    <property type="match status" value="1"/>
</dbReference>
<evidence type="ECO:0000256" key="1">
    <source>
        <dbReference type="ARBA" id="ARBA00001946"/>
    </source>
</evidence>
<evidence type="ECO:0000256" key="2">
    <source>
        <dbReference type="ARBA" id="ARBA00001947"/>
    </source>
</evidence>
<dbReference type="InterPro" id="IPR044876">
    <property type="entry name" value="HRDC_dom_sf"/>
</dbReference>
<dbReference type="GO" id="GO:0030894">
    <property type="term" value="C:replisome"/>
    <property type="evidence" value="ECO:0007669"/>
    <property type="project" value="TreeGrafter"/>
</dbReference>
<evidence type="ECO:0000256" key="7">
    <source>
        <dbReference type="ARBA" id="ARBA00022801"/>
    </source>
</evidence>
<dbReference type="FunFam" id="3.40.50.300:FF:000296">
    <property type="entry name" value="ATP-dependent DNA helicase RecQ"/>
    <property type="match status" value="1"/>
</dbReference>
<dbReference type="InterPro" id="IPR010997">
    <property type="entry name" value="HRDC-like_sf"/>
</dbReference>
<evidence type="ECO:0000256" key="17">
    <source>
        <dbReference type="SAM" id="MobiDB-lite"/>
    </source>
</evidence>
<evidence type="ECO:0000256" key="8">
    <source>
        <dbReference type="ARBA" id="ARBA00022806"/>
    </source>
</evidence>
<dbReference type="GO" id="GO:0046872">
    <property type="term" value="F:metal ion binding"/>
    <property type="evidence" value="ECO:0007669"/>
    <property type="project" value="UniProtKB-KW"/>
</dbReference>
<dbReference type="InterPro" id="IPR027417">
    <property type="entry name" value="P-loop_NTPase"/>
</dbReference>
<dbReference type="GO" id="GO:0006260">
    <property type="term" value="P:DNA replication"/>
    <property type="evidence" value="ECO:0007669"/>
    <property type="project" value="InterPro"/>
</dbReference>
<keyword evidence="9" id="KW-0862">Zinc</keyword>
<comment type="caution">
    <text evidence="21">The sequence shown here is derived from an EMBL/GenBank/DDBJ whole genome shotgun (WGS) entry which is preliminary data.</text>
</comment>
<dbReference type="SMART" id="SM00487">
    <property type="entry name" value="DEXDc"/>
    <property type="match status" value="1"/>
</dbReference>
<dbReference type="GO" id="GO:0043590">
    <property type="term" value="C:bacterial nucleoid"/>
    <property type="evidence" value="ECO:0007669"/>
    <property type="project" value="TreeGrafter"/>
</dbReference>
<keyword evidence="22" id="KW-1185">Reference proteome</keyword>
<dbReference type="Gene3D" id="1.10.10.10">
    <property type="entry name" value="Winged helix-like DNA-binding domain superfamily/Winged helix DNA-binding domain"/>
    <property type="match status" value="1"/>
</dbReference>
<dbReference type="Pfam" id="PF16124">
    <property type="entry name" value="RecQ_Zn_bind"/>
    <property type="match status" value="1"/>
</dbReference>
<keyword evidence="6" id="KW-0227">DNA damage</keyword>
<dbReference type="SMART" id="SM00490">
    <property type="entry name" value="HELICc"/>
    <property type="match status" value="1"/>
</dbReference>
<evidence type="ECO:0000313" key="21">
    <source>
        <dbReference type="EMBL" id="MDC3420815.1"/>
    </source>
</evidence>
<comment type="cofactor">
    <cofactor evidence="1">
        <name>Mg(2+)</name>
        <dbReference type="ChEBI" id="CHEBI:18420"/>
    </cofactor>
</comment>
<dbReference type="PROSITE" id="PS51194">
    <property type="entry name" value="HELICASE_CTER"/>
    <property type="match status" value="1"/>
</dbReference>
<evidence type="ECO:0000256" key="5">
    <source>
        <dbReference type="ARBA" id="ARBA00022741"/>
    </source>
</evidence>
<dbReference type="PROSITE" id="PS50967">
    <property type="entry name" value="HRDC"/>
    <property type="match status" value="1"/>
</dbReference>
<dbReference type="NCBIfam" id="TIGR00614">
    <property type="entry name" value="recQ_fam"/>
    <property type="match status" value="1"/>
</dbReference>
<evidence type="ECO:0000256" key="12">
    <source>
        <dbReference type="ARBA" id="ARBA00023172"/>
    </source>
</evidence>
<name>A0A9X3WJF8_9BACI</name>
<dbReference type="GO" id="GO:0043138">
    <property type="term" value="F:3'-5' DNA helicase activity"/>
    <property type="evidence" value="ECO:0007669"/>
    <property type="project" value="UniProtKB-EC"/>
</dbReference>
<evidence type="ECO:0000256" key="9">
    <source>
        <dbReference type="ARBA" id="ARBA00022833"/>
    </source>
</evidence>
<dbReference type="InterPro" id="IPR036388">
    <property type="entry name" value="WH-like_DNA-bd_sf"/>
</dbReference>
<gene>
    <name evidence="21" type="primary">recQ</name>
    <name evidence="21" type="ORF">NC661_10585</name>
</gene>
<dbReference type="InterPro" id="IPR011545">
    <property type="entry name" value="DEAD/DEAH_box_helicase_dom"/>
</dbReference>
<dbReference type="Pfam" id="PF00570">
    <property type="entry name" value="HRDC"/>
    <property type="match status" value="1"/>
</dbReference>
<evidence type="ECO:0000256" key="4">
    <source>
        <dbReference type="ARBA" id="ARBA00022723"/>
    </source>
</evidence>
<evidence type="ECO:0000256" key="11">
    <source>
        <dbReference type="ARBA" id="ARBA00023125"/>
    </source>
</evidence>
<dbReference type="Pfam" id="PF14493">
    <property type="entry name" value="HTH_40"/>
    <property type="match status" value="1"/>
</dbReference>
<dbReference type="InterPro" id="IPR032284">
    <property type="entry name" value="RecQ_Zn-bd"/>
</dbReference>
<dbReference type="GO" id="GO:0003677">
    <property type="term" value="F:DNA binding"/>
    <property type="evidence" value="ECO:0007669"/>
    <property type="project" value="UniProtKB-KW"/>
</dbReference>
<dbReference type="Gene3D" id="1.10.150.80">
    <property type="entry name" value="HRDC domain"/>
    <property type="match status" value="1"/>
</dbReference>
<keyword evidence="5" id="KW-0547">Nucleotide-binding</keyword>
<dbReference type="InterPro" id="IPR014001">
    <property type="entry name" value="Helicase_ATP-bd"/>
</dbReference>
<keyword evidence="11" id="KW-0238">DNA-binding</keyword>
<evidence type="ECO:0000256" key="14">
    <source>
        <dbReference type="ARBA" id="ARBA00023235"/>
    </source>
</evidence>
<dbReference type="NCBIfam" id="TIGR01389">
    <property type="entry name" value="recQ"/>
    <property type="match status" value="1"/>
</dbReference>
<comment type="similarity">
    <text evidence="3">Belongs to the helicase family. RecQ subfamily.</text>
</comment>
<dbReference type="Pfam" id="PF00270">
    <property type="entry name" value="DEAD"/>
    <property type="match status" value="1"/>
</dbReference>
<evidence type="ECO:0000256" key="13">
    <source>
        <dbReference type="ARBA" id="ARBA00023204"/>
    </source>
</evidence>
<organism evidence="21 22">
    <name type="scientific">Aquibacillus koreensis</name>
    <dbReference type="NCBI Taxonomy" id="279446"/>
    <lineage>
        <taxon>Bacteria</taxon>
        <taxon>Bacillati</taxon>
        <taxon>Bacillota</taxon>
        <taxon>Bacilli</taxon>
        <taxon>Bacillales</taxon>
        <taxon>Bacillaceae</taxon>
        <taxon>Aquibacillus</taxon>
    </lineage>
</organism>
<dbReference type="GO" id="GO:0009432">
    <property type="term" value="P:SOS response"/>
    <property type="evidence" value="ECO:0007669"/>
    <property type="project" value="UniProtKB-UniRule"/>
</dbReference>
<dbReference type="GO" id="GO:0016787">
    <property type="term" value="F:hydrolase activity"/>
    <property type="evidence" value="ECO:0007669"/>
    <property type="project" value="UniProtKB-KW"/>
</dbReference>
<dbReference type="GO" id="GO:0006281">
    <property type="term" value="P:DNA repair"/>
    <property type="evidence" value="ECO:0007669"/>
    <property type="project" value="UniProtKB-KW"/>
</dbReference>
<dbReference type="EC" id="5.6.2.4" evidence="16"/>
<keyword evidence="10" id="KW-0067">ATP-binding</keyword>
<evidence type="ECO:0000259" key="20">
    <source>
        <dbReference type="PROSITE" id="PS51194"/>
    </source>
</evidence>
<dbReference type="GO" id="GO:0005737">
    <property type="term" value="C:cytoplasm"/>
    <property type="evidence" value="ECO:0007669"/>
    <property type="project" value="TreeGrafter"/>
</dbReference>
<keyword evidence="7 21" id="KW-0378">Hydrolase</keyword>
<dbReference type="EMBL" id="JAMQJZ010000007">
    <property type="protein sequence ID" value="MDC3420815.1"/>
    <property type="molecule type" value="Genomic_DNA"/>
</dbReference>
<dbReference type="PANTHER" id="PTHR13710:SF105">
    <property type="entry name" value="ATP-DEPENDENT DNA HELICASE Q1"/>
    <property type="match status" value="1"/>
</dbReference>
<dbReference type="SMART" id="SM00956">
    <property type="entry name" value="RQC"/>
    <property type="match status" value="1"/>
</dbReference>
<keyword evidence="8 21" id="KW-0347">Helicase</keyword>
<dbReference type="PANTHER" id="PTHR13710">
    <property type="entry name" value="DNA HELICASE RECQ FAMILY MEMBER"/>
    <property type="match status" value="1"/>
</dbReference>
<evidence type="ECO:0000256" key="10">
    <source>
        <dbReference type="ARBA" id="ARBA00022840"/>
    </source>
</evidence>
<dbReference type="SMART" id="SM00341">
    <property type="entry name" value="HRDC"/>
    <property type="match status" value="1"/>
</dbReference>
<dbReference type="Pfam" id="PF00271">
    <property type="entry name" value="Helicase_C"/>
    <property type="match status" value="1"/>
</dbReference>
<protein>
    <recommendedName>
        <fullName evidence="16">DNA helicase RecQ</fullName>
        <ecNumber evidence="16">5.6.2.4</ecNumber>
    </recommendedName>
</protein>
<dbReference type="SUPFAM" id="SSF52540">
    <property type="entry name" value="P-loop containing nucleoside triphosphate hydrolases"/>
    <property type="match status" value="1"/>
</dbReference>
<dbReference type="AlphaFoldDB" id="A0A9X3WJF8"/>
<dbReference type="InterPro" id="IPR004589">
    <property type="entry name" value="DNA_helicase_ATP-dep_RecQ"/>
</dbReference>
<evidence type="ECO:0000256" key="6">
    <source>
        <dbReference type="ARBA" id="ARBA00022763"/>
    </source>
</evidence>
<dbReference type="Gene3D" id="3.40.50.300">
    <property type="entry name" value="P-loop containing nucleotide triphosphate hydrolases"/>
    <property type="match status" value="2"/>
</dbReference>
<dbReference type="Pfam" id="PF09382">
    <property type="entry name" value="RQC"/>
    <property type="match status" value="1"/>
</dbReference>
<dbReference type="FunFam" id="1.10.150.80:FF:000002">
    <property type="entry name" value="ATP-dependent DNA helicase RecQ"/>
    <property type="match status" value="1"/>
</dbReference>
<keyword evidence="14" id="KW-0413">Isomerase</keyword>
<dbReference type="InterPro" id="IPR018982">
    <property type="entry name" value="RQC_domain"/>
</dbReference>
<keyword evidence="4" id="KW-0479">Metal-binding</keyword>
<evidence type="ECO:0000256" key="15">
    <source>
        <dbReference type="ARBA" id="ARBA00034617"/>
    </source>
</evidence>
<dbReference type="GO" id="GO:0009378">
    <property type="term" value="F:four-way junction helicase activity"/>
    <property type="evidence" value="ECO:0007669"/>
    <property type="project" value="TreeGrafter"/>
</dbReference>
<dbReference type="SUPFAM" id="SSF47819">
    <property type="entry name" value="HRDC-like"/>
    <property type="match status" value="1"/>
</dbReference>
<comment type="catalytic activity">
    <reaction evidence="15">
        <text>Couples ATP hydrolysis with the unwinding of duplex DNA by translocating in the 3'-5' direction.</text>
        <dbReference type="EC" id="5.6.2.4"/>
    </reaction>
</comment>
<evidence type="ECO:0000313" key="22">
    <source>
        <dbReference type="Proteomes" id="UP001145072"/>
    </source>
</evidence>
<dbReference type="GO" id="GO:0005524">
    <property type="term" value="F:ATP binding"/>
    <property type="evidence" value="ECO:0007669"/>
    <property type="project" value="UniProtKB-KW"/>
</dbReference>
<evidence type="ECO:0000259" key="18">
    <source>
        <dbReference type="PROSITE" id="PS50967"/>
    </source>
</evidence>
<dbReference type="CDD" id="cd17920">
    <property type="entry name" value="DEXHc_RecQ"/>
    <property type="match status" value="1"/>
</dbReference>
<feature type="domain" description="HRDC" evidence="18">
    <location>
        <begin position="516"/>
        <end position="596"/>
    </location>
</feature>
<comment type="cofactor">
    <cofactor evidence="2">
        <name>Zn(2+)</name>
        <dbReference type="ChEBI" id="CHEBI:29105"/>
    </cofactor>
</comment>
<proteinExistence type="inferred from homology"/>
<reference evidence="21" key="1">
    <citation type="submission" date="2022-06" db="EMBL/GenBank/DDBJ databases">
        <title>Aquibacillus sp. a new bacterium isolated from soil saline samples.</title>
        <authorList>
            <person name="Galisteo C."/>
            <person name="De La Haba R."/>
            <person name="Sanchez-Porro C."/>
            <person name="Ventosa A."/>
        </authorList>
    </citation>
    <scope>NUCLEOTIDE SEQUENCE</scope>
    <source>
        <strain evidence="21">JCM 12387</strain>
    </source>
</reference>
<dbReference type="InterPro" id="IPR006293">
    <property type="entry name" value="DNA_helicase_ATP-dep_RecQ_bac"/>
</dbReference>
<dbReference type="InterPro" id="IPR002121">
    <property type="entry name" value="HRDC_dom"/>
</dbReference>
<dbReference type="GO" id="GO:0006310">
    <property type="term" value="P:DNA recombination"/>
    <property type="evidence" value="ECO:0007669"/>
    <property type="project" value="UniProtKB-UniRule"/>
</dbReference>
<feature type="domain" description="Helicase ATP-binding" evidence="19">
    <location>
        <begin position="26"/>
        <end position="195"/>
    </location>
</feature>
<dbReference type="CDD" id="cd18794">
    <property type="entry name" value="SF2_C_RecQ"/>
    <property type="match status" value="1"/>
</dbReference>
<dbReference type="RefSeq" id="WP_259872395.1">
    <property type="nucleotide sequence ID" value="NZ_JAMQJZ010000007.1"/>
</dbReference>
<dbReference type="InterPro" id="IPR036390">
    <property type="entry name" value="WH_DNA-bd_sf"/>
</dbReference>
<evidence type="ECO:0000256" key="3">
    <source>
        <dbReference type="ARBA" id="ARBA00005446"/>
    </source>
</evidence>
<sequence length="718" mass="82336">MIEQAQQLLKEYYGFDTFRPGQQEVIQHVLHQQDTVAIMPTGGGKSLCYQIPGLTLDGTAVIISPLISLMKDQVDALTSLGISATYINSSLRANEQRERMQALREGRYKFVYVAPERFETASFLETLASVKLSLIAFDEAHCISQWGHDFRPSYRSVVPALSRLEELPVIMALTATATEDVIRDIQQLLHVESDHVVNTGFARSNLAFHVVKGKDKNTFVTRYIKDRKQESGIIYATTRKQVEKVYDLLSDQGLSVAKYHAGLSEQDRKDAQNAFIQDESTVMVATNAFGMGIDKSNVRYVLHYALPMNIESYYQEAGRAGRDGEPSDCILLFGGQDIQMQKFLIDQSLMDEEKKVNEYKKLQAMINYCHTHNCLQTYILDYFNDKADVSDCGKCTNCLHAHEREDMTREAQMVLSCVKRMDERFGAGLVAKVLKGSNDKKIKQFRFDQLSTYGLMSGYTEKDLTNFIHFLVAEDVLTVGDSKYPILQLTKEAESVLKGQRQIWMQTSTVKQTEETDYEQELFESLRQLRKQIADQEKVPPYVLFSDATLKEMCRFFPETKEEMLDIKGVGERKYDQYGEAFLEVIIEWTKEHDVEKQTQPTMLKQEPLKKKKAKQHTGDQPSYQVSYDMYKNGSSFKKIASERELTEQTVTNHIFQAYQNGMELDWNEFFDEEQEVAILEARESLEEPRLKALKEALPDGYDYTMIKAVLVKHGFLK</sequence>
<evidence type="ECO:0000259" key="19">
    <source>
        <dbReference type="PROSITE" id="PS51192"/>
    </source>
</evidence>
<dbReference type="PROSITE" id="PS51192">
    <property type="entry name" value="HELICASE_ATP_BIND_1"/>
    <property type="match status" value="1"/>
</dbReference>
<dbReference type="InterPro" id="IPR029491">
    <property type="entry name" value="Helicase_HTH"/>
</dbReference>
<feature type="domain" description="Helicase C-terminal" evidence="20">
    <location>
        <begin position="219"/>
        <end position="366"/>
    </location>
</feature>
<dbReference type="InterPro" id="IPR001650">
    <property type="entry name" value="Helicase_C-like"/>
</dbReference>
<feature type="region of interest" description="Disordered" evidence="17">
    <location>
        <begin position="598"/>
        <end position="622"/>
    </location>
</feature>
<keyword evidence="12" id="KW-0233">DNA recombination</keyword>
<evidence type="ECO:0000256" key="16">
    <source>
        <dbReference type="NCBIfam" id="TIGR01389"/>
    </source>
</evidence>
<keyword evidence="13" id="KW-0234">DNA repair</keyword>
<accession>A0A9X3WJF8</accession>
<dbReference type="Proteomes" id="UP001145072">
    <property type="component" value="Unassembled WGS sequence"/>
</dbReference>